<dbReference type="Proteomes" id="UP000257039">
    <property type="component" value="Unassembled WGS sequence"/>
</dbReference>
<comment type="caution">
    <text evidence="1">The sequence shown here is derived from an EMBL/GenBank/DDBJ whole genome shotgun (WGS) entry which is preliminary data.</text>
</comment>
<name>A0A4P9VU76_9GAMM</name>
<gene>
    <name evidence="1" type="ORF">B9G39_21695</name>
</gene>
<sequence>MNAVGSIDTFSKLSNAKSGETYYYASKSINELKVCHTGRDHYVLKNQYAGYPKTIYHADGSIYIPEVEIDGYHSLAVLNIKENDSVEITNLLEYFSIPRITLSLSKSPSCDYIQRTGINRGAGLLKIISLNGNSDVNAQLQEWELNAFDSQFDPTKMEDIGG</sequence>
<keyword evidence="2" id="KW-1185">Reference proteome</keyword>
<evidence type="ECO:0000313" key="1">
    <source>
        <dbReference type="EMBL" id="RDH45852.1"/>
    </source>
</evidence>
<proteinExistence type="predicted"/>
<protein>
    <submittedName>
        <fullName evidence="1">Uncharacterized protein</fullName>
    </submittedName>
</protein>
<dbReference type="AlphaFoldDB" id="A0A4P9VU76"/>
<evidence type="ECO:0000313" key="2">
    <source>
        <dbReference type="Proteomes" id="UP000257039"/>
    </source>
</evidence>
<accession>A0A4P9VU76</accession>
<reference evidence="1 2" key="1">
    <citation type="submission" date="2017-04" db="EMBL/GenBank/DDBJ databases">
        <title>Draft genome sequence of Zooshikella ganghwensis VG4 isolated from Red Sea sediments.</title>
        <authorList>
            <person name="Rehman Z."/>
            <person name="Alam I."/>
            <person name="Kamau A."/>
            <person name="Bajic V."/>
            <person name="Leiknes T."/>
        </authorList>
    </citation>
    <scope>NUCLEOTIDE SEQUENCE [LARGE SCALE GENOMIC DNA]</scope>
    <source>
        <strain evidence="1 2">VG4</strain>
    </source>
</reference>
<dbReference type="EMBL" id="NDXW01000001">
    <property type="protein sequence ID" value="RDH45852.1"/>
    <property type="molecule type" value="Genomic_DNA"/>
</dbReference>
<organism evidence="1 2">
    <name type="scientific">Zooshikella ganghwensis</name>
    <dbReference type="NCBI Taxonomy" id="202772"/>
    <lineage>
        <taxon>Bacteria</taxon>
        <taxon>Pseudomonadati</taxon>
        <taxon>Pseudomonadota</taxon>
        <taxon>Gammaproteobacteria</taxon>
        <taxon>Oceanospirillales</taxon>
        <taxon>Zooshikellaceae</taxon>
        <taxon>Zooshikella</taxon>
    </lineage>
</organism>